<dbReference type="AlphaFoldDB" id="A0A8X7CM33"/>
<reference evidence="3" key="1">
    <citation type="submission" date="2020-08" db="EMBL/GenBank/DDBJ databases">
        <title>Multicomponent nature underlies the extraordinary mechanical properties of spider dragline silk.</title>
        <authorList>
            <person name="Kono N."/>
            <person name="Nakamura H."/>
            <person name="Mori M."/>
            <person name="Yoshida Y."/>
            <person name="Ohtoshi R."/>
            <person name="Malay A.D."/>
            <person name="Moran D.A.P."/>
            <person name="Tomita M."/>
            <person name="Numata K."/>
            <person name="Arakawa K."/>
        </authorList>
    </citation>
    <scope>NUCLEOTIDE SEQUENCE</scope>
</reference>
<name>A0A8X7CM33_9ARAC</name>
<dbReference type="Proteomes" id="UP000886998">
    <property type="component" value="Unassembled WGS sequence"/>
</dbReference>
<evidence type="ECO:0000313" key="4">
    <source>
        <dbReference type="Proteomes" id="UP000886998"/>
    </source>
</evidence>
<evidence type="ECO:0000313" key="3">
    <source>
        <dbReference type="EMBL" id="GFY73473.1"/>
    </source>
</evidence>
<sequence length="94" mass="10911">MFCVLDSLSNKIRFSRKNDEEKRHFLDLISYKMLSARLMFHSVKRQSKLSRPENSTSFGIPTRNEEEKPGKRKIVRTCKSCPSSSENEVSEDIA</sequence>
<accession>A0A8X7CM33</accession>
<dbReference type="EMBL" id="BMAV01020097">
    <property type="protein sequence ID" value="GFY73473.1"/>
    <property type="molecule type" value="Genomic_DNA"/>
</dbReference>
<feature type="region of interest" description="Disordered" evidence="1">
    <location>
        <begin position="45"/>
        <end position="94"/>
    </location>
</feature>
<evidence type="ECO:0000313" key="2">
    <source>
        <dbReference type="EMBL" id="GFY62522.1"/>
    </source>
</evidence>
<comment type="caution">
    <text evidence="3">The sequence shown here is derived from an EMBL/GenBank/DDBJ whole genome shotgun (WGS) entry which is preliminary data.</text>
</comment>
<keyword evidence="4" id="KW-1185">Reference proteome</keyword>
<organism evidence="3 4">
    <name type="scientific">Trichonephila inaurata madagascariensis</name>
    <dbReference type="NCBI Taxonomy" id="2747483"/>
    <lineage>
        <taxon>Eukaryota</taxon>
        <taxon>Metazoa</taxon>
        <taxon>Ecdysozoa</taxon>
        <taxon>Arthropoda</taxon>
        <taxon>Chelicerata</taxon>
        <taxon>Arachnida</taxon>
        <taxon>Araneae</taxon>
        <taxon>Araneomorphae</taxon>
        <taxon>Entelegynae</taxon>
        <taxon>Araneoidea</taxon>
        <taxon>Nephilidae</taxon>
        <taxon>Trichonephila</taxon>
        <taxon>Trichonephila inaurata</taxon>
    </lineage>
</organism>
<protein>
    <submittedName>
        <fullName evidence="3">Uncharacterized protein</fullName>
    </submittedName>
</protein>
<proteinExistence type="predicted"/>
<dbReference type="EMBL" id="BMAV01014253">
    <property type="protein sequence ID" value="GFY62522.1"/>
    <property type="molecule type" value="Genomic_DNA"/>
</dbReference>
<gene>
    <name evidence="3" type="ORF">TNIN_285621</name>
    <name evidence="2" type="ORF">TNIN_375161</name>
</gene>
<evidence type="ECO:0000256" key="1">
    <source>
        <dbReference type="SAM" id="MobiDB-lite"/>
    </source>
</evidence>